<evidence type="ECO:0000259" key="9">
    <source>
        <dbReference type="PROSITE" id="PS50850"/>
    </source>
</evidence>
<feature type="transmembrane region" description="Helical" evidence="8">
    <location>
        <begin position="133"/>
        <end position="155"/>
    </location>
</feature>
<dbReference type="CDD" id="cd17320">
    <property type="entry name" value="MFS_MdfA_MDR_like"/>
    <property type="match status" value="1"/>
</dbReference>
<dbReference type="SUPFAM" id="SSF103473">
    <property type="entry name" value="MFS general substrate transporter"/>
    <property type="match status" value="1"/>
</dbReference>
<dbReference type="OrthoDB" id="9800416at2"/>
<evidence type="ECO:0000313" key="10">
    <source>
        <dbReference type="EMBL" id="SHO65774.1"/>
    </source>
</evidence>
<feature type="transmembrane region" description="Helical" evidence="8">
    <location>
        <begin position="370"/>
        <end position="392"/>
    </location>
</feature>
<reference evidence="10 11" key="1">
    <citation type="submission" date="2016-12" db="EMBL/GenBank/DDBJ databases">
        <authorList>
            <person name="Song W.-J."/>
            <person name="Kurnit D.M."/>
        </authorList>
    </citation>
    <scope>NUCLEOTIDE SEQUENCE [LARGE SCALE GENOMIC DNA]</scope>
    <source>
        <strain evidence="10 11">DSM 19599</strain>
    </source>
</reference>
<dbReference type="InterPro" id="IPR011701">
    <property type="entry name" value="MFS"/>
</dbReference>
<evidence type="ECO:0000313" key="11">
    <source>
        <dbReference type="Proteomes" id="UP000186406"/>
    </source>
</evidence>
<dbReference type="PANTHER" id="PTHR23502:SF132">
    <property type="entry name" value="POLYAMINE TRANSPORTER 2-RELATED"/>
    <property type="match status" value="1"/>
</dbReference>
<accession>A0A1M7ZLK4</accession>
<dbReference type="InterPro" id="IPR036259">
    <property type="entry name" value="MFS_trans_sf"/>
</dbReference>
<keyword evidence="3 8" id="KW-0813">Transport</keyword>
<feature type="transmembrane region" description="Helical" evidence="8">
    <location>
        <begin position="311"/>
        <end position="331"/>
    </location>
</feature>
<evidence type="ECO:0000256" key="4">
    <source>
        <dbReference type="ARBA" id="ARBA00022475"/>
    </source>
</evidence>
<dbReference type="PANTHER" id="PTHR23502">
    <property type="entry name" value="MAJOR FACILITATOR SUPERFAMILY"/>
    <property type="match status" value="1"/>
</dbReference>
<dbReference type="InterPro" id="IPR020846">
    <property type="entry name" value="MFS_dom"/>
</dbReference>
<dbReference type="Proteomes" id="UP000186406">
    <property type="component" value="Unassembled WGS sequence"/>
</dbReference>
<evidence type="ECO:0000256" key="6">
    <source>
        <dbReference type="ARBA" id="ARBA00022989"/>
    </source>
</evidence>
<dbReference type="InterPro" id="IPR004812">
    <property type="entry name" value="Efflux_drug-R_Bcr/CmlA"/>
</dbReference>
<feature type="transmembrane region" description="Helical" evidence="8">
    <location>
        <begin position="283"/>
        <end position="305"/>
    </location>
</feature>
<keyword evidence="4" id="KW-1003">Cell membrane</keyword>
<dbReference type="EMBL" id="FRXO01000004">
    <property type="protein sequence ID" value="SHO65774.1"/>
    <property type="molecule type" value="Genomic_DNA"/>
</dbReference>
<organism evidence="10 11">
    <name type="scientific">Pseudoxanthobacter soli DSM 19599</name>
    <dbReference type="NCBI Taxonomy" id="1123029"/>
    <lineage>
        <taxon>Bacteria</taxon>
        <taxon>Pseudomonadati</taxon>
        <taxon>Pseudomonadota</taxon>
        <taxon>Alphaproteobacteria</taxon>
        <taxon>Hyphomicrobiales</taxon>
        <taxon>Segnochrobactraceae</taxon>
        <taxon>Pseudoxanthobacter</taxon>
    </lineage>
</organism>
<keyword evidence="11" id="KW-1185">Reference proteome</keyword>
<keyword evidence="6 8" id="KW-1133">Transmembrane helix</keyword>
<feature type="transmembrane region" description="Helical" evidence="8">
    <location>
        <begin position="44"/>
        <end position="63"/>
    </location>
</feature>
<protein>
    <recommendedName>
        <fullName evidence="8">Bcr/CflA family efflux transporter</fullName>
    </recommendedName>
</protein>
<gene>
    <name evidence="10" type="ORF">SAMN02745172_02421</name>
</gene>
<feature type="transmembrane region" description="Helical" evidence="8">
    <location>
        <begin position="12"/>
        <end position="32"/>
    </location>
</feature>
<dbReference type="PROSITE" id="PS50850">
    <property type="entry name" value="MFS"/>
    <property type="match status" value="1"/>
</dbReference>
<dbReference type="NCBIfam" id="TIGR00710">
    <property type="entry name" value="efflux_Bcr_CflA"/>
    <property type="match status" value="1"/>
</dbReference>
<keyword evidence="7 8" id="KW-0472">Membrane</keyword>
<dbReference type="Gene3D" id="1.20.1720.10">
    <property type="entry name" value="Multidrug resistance protein D"/>
    <property type="match status" value="1"/>
</dbReference>
<evidence type="ECO:0000256" key="3">
    <source>
        <dbReference type="ARBA" id="ARBA00022448"/>
    </source>
</evidence>
<dbReference type="RefSeq" id="WP_073628910.1">
    <property type="nucleotide sequence ID" value="NZ_FRXO01000004.1"/>
</dbReference>
<proteinExistence type="inferred from homology"/>
<evidence type="ECO:0000256" key="7">
    <source>
        <dbReference type="ARBA" id="ARBA00023136"/>
    </source>
</evidence>
<name>A0A1M7ZLK4_9HYPH</name>
<comment type="subcellular location">
    <subcellularLocation>
        <location evidence="8">Cell inner membrane</location>
        <topology evidence="8">Multi-pass membrane protein</topology>
    </subcellularLocation>
    <subcellularLocation>
        <location evidence="1">Cell membrane</location>
        <topology evidence="1">Multi-pass membrane protein</topology>
    </subcellularLocation>
</comment>
<sequence length="403" mass="41835">MQTFSLARWASILGMLMAVGPFAIDMYLPGFASIAESFGTTEGTVQLSLVSFFVALALGQVIYGPISDMVGRKKPIYFGLTLFVIASIGCAFAPTIEALIALRFVQGLGGCAGTVITLAVIRDLKTGAEAAKLMSLTLLGLSLSPILAPVAGGALVSVASWHAIFIALAVIGAAILALVAFQLPETHPPERRISARIGPMLITYVRLLGNGYFVTAVLTAGFAQATLFAYIAGSPFVFITLHGLSPFAYSMVFAFNAAAIIGGAQFNSFLIRRWGTPRLISTAMVAFVPASLLLCAIVMAGGATLELTVGFVFLTVACLGLILPTSTMLALEPFGANAGTASALSGAMQFTVSSTATFLVSASFDGSDRPMAGVMTLSAVCAALAWSGFLLISARRRRACPAE</sequence>
<dbReference type="GO" id="GO:0042910">
    <property type="term" value="F:xenobiotic transmembrane transporter activity"/>
    <property type="evidence" value="ECO:0007669"/>
    <property type="project" value="InterPro"/>
</dbReference>
<keyword evidence="8" id="KW-0997">Cell inner membrane</keyword>
<feature type="transmembrane region" description="Helical" evidence="8">
    <location>
        <begin position="251"/>
        <end position="271"/>
    </location>
</feature>
<feature type="transmembrane region" description="Helical" evidence="8">
    <location>
        <begin position="75"/>
        <end position="94"/>
    </location>
</feature>
<evidence type="ECO:0000256" key="8">
    <source>
        <dbReference type="RuleBase" id="RU365088"/>
    </source>
</evidence>
<dbReference type="GO" id="GO:0005886">
    <property type="term" value="C:plasma membrane"/>
    <property type="evidence" value="ECO:0007669"/>
    <property type="project" value="UniProtKB-SubCell"/>
</dbReference>
<feature type="transmembrane region" description="Helical" evidence="8">
    <location>
        <begin position="161"/>
        <end position="183"/>
    </location>
</feature>
<dbReference type="GO" id="GO:1990961">
    <property type="term" value="P:xenobiotic detoxification by transmembrane export across the plasma membrane"/>
    <property type="evidence" value="ECO:0007669"/>
    <property type="project" value="InterPro"/>
</dbReference>
<dbReference type="STRING" id="1123029.SAMN02745172_02421"/>
<dbReference type="FunFam" id="1.20.1720.10:FF:000005">
    <property type="entry name" value="Bcr/CflA family efflux transporter"/>
    <property type="match status" value="1"/>
</dbReference>
<evidence type="ECO:0000256" key="5">
    <source>
        <dbReference type="ARBA" id="ARBA00022692"/>
    </source>
</evidence>
<comment type="similarity">
    <text evidence="2 8">Belongs to the major facilitator superfamily. Bcr/CmlA family.</text>
</comment>
<feature type="domain" description="Major facilitator superfamily (MFS) profile" evidence="9">
    <location>
        <begin position="6"/>
        <end position="397"/>
    </location>
</feature>
<dbReference type="AlphaFoldDB" id="A0A1M7ZLK4"/>
<feature type="transmembrane region" description="Helical" evidence="8">
    <location>
        <begin position="100"/>
        <end position="121"/>
    </location>
</feature>
<feature type="transmembrane region" description="Helical" evidence="8">
    <location>
        <begin position="204"/>
        <end position="231"/>
    </location>
</feature>
<evidence type="ECO:0000256" key="1">
    <source>
        <dbReference type="ARBA" id="ARBA00004651"/>
    </source>
</evidence>
<keyword evidence="5 8" id="KW-0812">Transmembrane</keyword>
<feature type="transmembrane region" description="Helical" evidence="8">
    <location>
        <begin position="343"/>
        <end position="364"/>
    </location>
</feature>
<dbReference type="Pfam" id="PF07690">
    <property type="entry name" value="MFS_1"/>
    <property type="match status" value="1"/>
</dbReference>
<evidence type="ECO:0000256" key="2">
    <source>
        <dbReference type="ARBA" id="ARBA00006236"/>
    </source>
</evidence>